<dbReference type="EMBL" id="BDCR01000001">
    <property type="protein sequence ID" value="GAT61548.1"/>
    <property type="molecule type" value="Genomic_DNA"/>
</dbReference>
<dbReference type="STRING" id="681398.PJIAN_1128"/>
<comment type="caution">
    <text evidence="2">The sequence shown here is derived from an EMBL/GenBank/DDBJ whole genome shotgun (WGS) entry which is preliminary data.</text>
</comment>
<dbReference type="PROSITE" id="PS51257">
    <property type="entry name" value="PROKAR_LIPOPROTEIN"/>
    <property type="match status" value="1"/>
</dbReference>
<evidence type="ECO:0000313" key="2">
    <source>
        <dbReference type="EMBL" id="GAT61548.1"/>
    </source>
</evidence>
<protein>
    <submittedName>
        <fullName evidence="2">Uncharacterized protein</fullName>
    </submittedName>
</protein>
<keyword evidence="1" id="KW-0732">Signal</keyword>
<feature type="chain" id="PRO_5007904778" evidence="1">
    <location>
        <begin position="21"/>
        <end position="211"/>
    </location>
</feature>
<dbReference type="OrthoDB" id="996923at2"/>
<keyword evidence="3" id="KW-1185">Reference proteome</keyword>
<gene>
    <name evidence="2" type="ORF">PJIAN_1128</name>
</gene>
<name>A0A170Y618_9BACT</name>
<dbReference type="Proteomes" id="UP000076586">
    <property type="component" value="Unassembled WGS sequence"/>
</dbReference>
<reference evidence="3" key="2">
    <citation type="journal article" date="2017" name="Genome Announc.">
        <title>Draft genome sequence of Paludibacter jiangxiensis NM7(T), a propionate-producing fermentative bacterium.</title>
        <authorList>
            <person name="Qiu Y.-L."/>
            <person name="Tourlousse D.M."/>
            <person name="Matsuura N."/>
            <person name="Ohashi A."/>
            <person name="Sekiguchi Y."/>
        </authorList>
    </citation>
    <scope>NUCLEOTIDE SEQUENCE [LARGE SCALE GENOMIC DNA]</scope>
    <source>
        <strain evidence="3">NM7</strain>
    </source>
</reference>
<sequence length="211" mass="23410">MKKILFILLAPMLIFLVSCEKDNVWGDGLAKYDNTYYVTSYKDTYSNFLTYEIANDGSTRSKEGSNATNGTFGDYGKAWQSVGTTGKVNVPFWLNSERTALYNPVSFVWITVTNSLVAGTDYQVISASGTTLVPNSSGAYEMTWPQAKKGMQSLVIQRLSTKTGRLTLNVLNPAGGVINTNDISLFVNNHTDQYEIRGISNDYNHTFVDFK</sequence>
<proteinExistence type="predicted"/>
<evidence type="ECO:0000256" key="1">
    <source>
        <dbReference type="SAM" id="SignalP"/>
    </source>
</evidence>
<dbReference type="RefSeq" id="WP_068701106.1">
    <property type="nucleotide sequence ID" value="NZ_BDCR01000001.1"/>
</dbReference>
<organism evidence="2 3">
    <name type="scientific">Paludibacter jiangxiensis</name>
    <dbReference type="NCBI Taxonomy" id="681398"/>
    <lineage>
        <taxon>Bacteria</taxon>
        <taxon>Pseudomonadati</taxon>
        <taxon>Bacteroidota</taxon>
        <taxon>Bacteroidia</taxon>
        <taxon>Bacteroidales</taxon>
        <taxon>Paludibacteraceae</taxon>
        <taxon>Paludibacter</taxon>
    </lineage>
</organism>
<evidence type="ECO:0000313" key="3">
    <source>
        <dbReference type="Proteomes" id="UP000076586"/>
    </source>
</evidence>
<feature type="signal peptide" evidence="1">
    <location>
        <begin position="1"/>
        <end position="20"/>
    </location>
</feature>
<dbReference type="AlphaFoldDB" id="A0A170Y618"/>
<reference evidence="3" key="1">
    <citation type="submission" date="2016-04" db="EMBL/GenBank/DDBJ databases">
        <title>Draft genome sequence of Paludibacter jiangxiensis strain NM7.</title>
        <authorList>
            <person name="Qiu Y."/>
            <person name="Matsuura N."/>
            <person name="Ohashi A."/>
            <person name="Tourlousse M.D."/>
            <person name="Sekiguchi Y."/>
        </authorList>
    </citation>
    <scope>NUCLEOTIDE SEQUENCE [LARGE SCALE GENOMIC DNA]</scope>
    <source>
        <strain evidence="3">NM7</strain>
    </source>
</reference>
<accession>A0A170Y618</accession>